<evidence type="ECO:0000256" key="1">
    <source>
        <dbReference type="SAM" id="MobiDB-lite"/>
    </source>
</evidence>
<feature type="region of interest" description="Disordered" evidence="1">
    <location>
        <begin position="113"/>
        <end position="139"/>
    </location>
</feature>
<gene>
    <name evidence="2" type="ORF">RCC_08262</name>
</gene>
<feature type="compositionally biased region" description="Low complexity" evidence="1">
    <location>
        <begin position="184"/>
        <end position="198"/>
    </location>
</feature>
<proteinExistence type="predicted"/>
<feature type="compositionally biased region" description="Polar residues" evidence="1">
    <location>
        <begin position="478"/>
        <end position="489"/>
    </location>
</feature>
<accession>A0A2D3UX28</accession>
<feature type="region of interest" description="Disordered" evidence="1">
    <location>
        <begin position="324"/>
        <end position="393"/>
    </location>
</feature>
<feature type="region of interest" description="Disordered" evidence="1">
    <location>
        <begin position="153"/>
        <end position="225"/>
    </location>
</feature>
<protein>
    <submittedName>
        <fullName evidence="2">Uncharacterized protein</fullName>
    </submittedName>
</protein>
<feature type="region of interest" description="Disordered" evidence="1">
    <location>
        <begin position="408"/>
        <end position="552"/>
    </location>
</feature>
<feature type="compositionally biased region" description="Basic and acidic residues" evidence="1">
    <location>
        <begin position="426"/>
        <end position="444"/>
    </location>
</feature>
<dbReference type="GeneID" id="35603360"/>
<reference evidence="2 3" key="1">
    <citation type="submission" date="2016-03" db="EMBL/GenBank/DDBJ databases">
        <authorList>
            <person name="Ploux O."/>
        </authorList>
    </citation>
    <scope>NUCLEOTIDE SEQUENCE [LARGE SCALE GENOMIC DNA]</scope>
    <source>
        <strain evidence="2 3">URUG2</strain>
    </source>
</reference>
<dbReference type="EMBL" id="FJUY01000013">
    <property type="protein sequence ID" value="CZT22392.1"/>
    <property type="molecule type" value="Genomic_DNA"/>
</dbReference>
<dbReference type="RefSeq" id="XP_023629281.1">
    <property type="nucleotide sequence ID" value="XM_023773513.1"/>
</dbReference>
<name>A0A2D3UX28_9PEZI</name>
<dbReference type="Proteomes" id="UP000225277">
    <property type="component" value="Unassembled WGS sequence"/>
</dbReference>
<feature type="compositionally biased region" description="Basic and acidic residues" evidence="1">
    <location>
        <begin position="120"/>
        <end position="133"/>
    </location>
</feature>
<sequence length="552" mass="59145">MSLGLFVISPSKAHISPTPFTRFRAEDEADSFVVPRMAQDEVFDLIDDFYGASPPRPTTPGPDFGDAEFVDMMENLEEIEKSALNPDSDLEMHDVSPSLHAASALDIESSAVSPALAPTSEREPSGDNDDHMSYDASPSPTVQMAHLVDVDASAPSTSPKTRQRHHSPSLPVWPTNDASHLRQSPDASPSQSSAMPPQITLETKTPQHQHPHTPVLPFTGNMKGPVRGSSVGFSTGGHRSSMQGEMREEEQELTNGDLGDLPPFTGFQKVCNGSSGDKVDSLLAEGHSKAARDLSSSRDIVAKQVTAAVKPVLVKHEAVSQPPIDVAAMGREDSQLGSAATKNLKRSRHDSSPFNAPAKKARHHSPILSSEPSQIPPKQDANGTKATLVEESDSSLTDISLSAILAETPEQLGQQIEPPAVFPPQSDKRERKDSVAMSLRDFKAEITSSPVNEEAVAKHTTATPKVSPKRKRSRPAASANSGPTASKTSGKNKKPAPGFDLKGITEAGILGDVLKSKGPRQTRGQQKAIADIRPDPAQAAKRRHTDHINYKE</sequence>
<evidence type="ECO:0000313" key="2">
    <source>
        <dbReference type="EMBL" id="CZT22392.1"/>
    </source>
</evidence>
<organism evidence="2 3">
    <name type="scientific">Ramularia collo-cygni</name>
    <dbReference type="NCBI Taxonomy" id="112498"/>
    <lineage>
        <taxon>Eukaryota</taxon>
        <taxon>Fungi</taxon>
        <taxon>Dikarya</taxon>
        <taxon>Ascomycota</taxon>
        <taxon>Pezizomycotina</taxon>
        <taxon>Dothideomycetes</taxon>
        <taxon>Dothideomycetidae</taxon>
        <taxon>Mycosphaerellales</taxon>
        <taxon>Mycosphaerellaceae</taxon>
        <taxon>Ramularia</taxon>
    </lineage>
</organism>
<dbReference type="AlphaFoldDB" id="A0A2D3UX28"/>
<keyword evidence="3" id="KW-1185">Reference proteome</keyword>
<evidence type="ECO:0000313" key="3">
    <source>
        <dbReference type="Proteomes" id="UP000225277"/>
    </source>
</evidence>